<evidence type="ECO:0000313" key="3">
    <source>
        <dbReference type="Proteomes" id="UP001150907"/>
    </source>
</evidence>
<evidence type="ECO:0000313" key="2">
    <source>
        <dbReference type="EMBL" id="KAJ2005901.1"/>
    </source>
</evidence>
<dbReference type="Proteomes" id="UP001150907">
    <property type="component" value="Unassembled WGS sequence"/>
</dbReference>
<feature type="chain" id="PRO_5040759901" evidence="1">
    <location>
        <begin position="23"/>
        <end position="100"/>
    </location>
</feature>
<feature type="signal peptide" evidence="1">
    <location>
        <begin position="1"/>
        <end position="22"/>
    </location>
</feature>
<organism evidence="2 3">
    <name type="scientific">Coemansia thaxteri</name>
    <dbReference type="NCBI Taxonomy" id="2663907"/>
    <lineage>
        <taxon>Eukaryota</taxon>
        <taxon>Fungi</taxon>
        <taxon>Fungi incertae sedis</taxon>
        <taxon>Zoopagomycota</taxon>
        <taxon>Kickxellomycotina</taxon>
        <taxon>Kickxellomycetes</taxon>
        <taxon>Kickxellales</taxon>
        <taxon>Kickxellaceae</taxon>
        <taxon>Coemansia</taxon>
    </lineage>
</organism>
<evidence type="ECO:0000256" key="1">
    <source>
        <dbReference type="SAM" id="SignalP"/>
    </source>
</evidence>
<dbReference type="AlphaFoldDB" id="A0A9W8EGN7"/>
<reference evidence="2" key="1">
    <citation type="submission" date="2022-07" db="EMBL/GenBank/DDBJ databases">
        <title>Phylogenomic reconstructions and comparative analyses of Kickxellomycotina fungi.</title>
        <authorList>
            <person name="Reynolds N.K."/>
            <person name="Stajich J.E."/>
            <person name="Barry K."/>
            <person name="Grigoriev I.V."/>
            <person name="Crous P."/>
            <person name="Smith M.E."/>
        </authorList>
    </citation>
    <scope>NUCLEOTIDE SEQUENCE</scope>
    <source>
        <strain evidence="2">IMI 214461</strain>
    </source>
</reference>
<sequence length="100" mass="10176">MLGYSISALALIAAFAAINANAHVVPLKRCGSCGGLYGGYGGGYGGYGGFGFPFATSFTSGFDRNSNAANFNDFTLYANNVNADTASDNVHAFTKANVAA</sequence>
<proteinExistence type="predicted"/>
<dbReference type="EMBL" id="JANBQF010000081">
    <property type="protein sequence ID" value="KAJ2005901.1"/>
    <property type="molecule type" value="Genomic_DNA"/>
</dbReference>
<keyword evidence="1" id="KW-0732">Signal</keyword>
<name>A0A9W8EGN7_9FUNG</name>
<dbReference type="OrthoDB" id="5590159at2759"/>
<comment type="caution">
    <text evidence="2">The sequence shown here is derived from an EMBL/GenBank/DDBJ whole genome shotgun (WGS) entry which is preliminary data.</text>
</comment>
<keyword evidence="3" id="KW-1185">Reference proteome</keyword>
<accession>A0A9W8EGN7</accession>
<protein>
    <submittedName>
        <fullName evidence="2">Uncharacterized protein</fullName>
    </submittedName>
</protein>
<gene>
    <name evidence="2" type="ORF">H4R26_001709</name>
</gene>